<organism evidence="1 2">
    <name type="scientific">Rhodococcus opacus M213</name>
    <dbReference type="NCBI Taxonomy" id="1129896"/>
    <lineage>
        <taxon>Bacteria</taxon>
        <taxon>Bacillati</taxon>
        <taxon>Actinomycetota</taxon>
        <taxon>Actinomycetes</taxon>
        <taxon>Mycobacteriales</taxon>
        <taxon>Nocardiaceae</taxon>
        <taxon>Rhodococcus</taxon>
    </lineage>
</organism>
<protein>
    <submittedName>
        <fullName evidence="1">Uncharacterized protein</fullName>
    </submittedName>
</protein>
<dbReference type="AlphaFoldDB" id="K8X8Y6"/>
<dbReference type="EMBL" id="AJYC02000127">
    <property type="protein sequence ID" value="EKT77963.1"/>
    <property type="molecule type" value="Genomic_DNA"/>
</dbReference>
<dbReference type="Proteomes" id="UP000005951">
    <property type="component" value="Unassembled WGS sequence"/>
</dbReference>
<comment type="caution">
    <text evidence="1">The sequence shown here is derived from an EMBL/GenBank/DDBJ whole genome shotgun (WGS) entry which is preliminary data.</text>
</comment>
<evidence type="ECO:0000313" key="1">
    <source>
        <dbReference type="EMBL" id="EKT77963.1"/>
    </source>
</evidence>
<reference evidence="1 2" key="1">
    <citation type="journal article" date="2013" name="Genome Announc.">
        <title>Draft Genome Sequence of Rhodococcus opacus Strain M213 Shows a Diverse Catabolic Potential.</title>
        <authorList>
            <person name="Pathak A."/>
            <person name="Green S.J."/>
            <person name="Ogram A."/>
            <person name="Chauhan A."/>
        </authorList>
    </citation>
    <scope>NUCLEOTIDE SEQUENCE [LARGE SCALE GENOMIC DNA]</scope>
    <source>
        <strain evidence="1 2">M213</strain>
    </source>
</reference>
<name>K8X8Y6_RHOOP</name>
<accession>K8X8Y6</accession>
<proteinExistence type="predicted"/>
<sequence>MEVLLLEFTARVLERLVADGEMIDWWERATPRRRE</sequence>
<gene>
    <name evidence="1" type="ORF">WSS_A34982</name>
</gene>
<evidence type="ECO:0000313" key="2">
    <source>
        <dbReference type="Proteomes" id="UP000005951"/>
    </source>
</evidence>